<reference evidence="2 3" key="1">
    <citation type="submission" date="2017-06" db="EMBL/GenBank/DDBJ databases">
        <authorList>
            <person name="Kim H.J."/>
            <person name="Triplett B.A."/>
        </authorList>
    </citation>
    <scope>NUCLEOTIDE SEQUENCE [LARGE SCALE GENOMIC DNA]</scope>
    <source>
        <strain evidence="2 3">CGMCC 4.2132</strain>
    </source>
</reference>
<dbReference type="RefSeq" id="WP_089206711.1">
    <property type="nucleotide sequence ID" value="NZ_FZOD01000006.1"/>
</dbReference>
<evidence type="ECO:0000313" key="3">
    <source>
        <dbReference type="Proteomes" id="UP000198282"/>
    </source>
</evidence>
<sequence length="244" mass="26701">MYEWTEGERWLAAFVAQAAGDREELRRTLVAEFGGAYPDLFQYTRWLDPGKWIAGLARELITPGSDPGLPEPEPVDPWAGASFRVHVMAVPDTDEEIAHEAEEPGRPQEPEEPGPPEESAEFRRRNRLPQPDQVSRPHFFLLHRFSELYLALREGTLPPVLLATPTALSGHLDPDVLVDRLAACAAAAVEPLSADLLQALLRLPRGAHPGAAARPRGRPGSARGPPPPPPNGWPGKGCPTRKRA</sequence>
<name>A0A239D2V0_9ACTN</name>
<proteinExistence type="predicted"/>
<evidence type="ECO:0000313" key="2">
    <source>
        <dbReference type="EMBL" id="SNS25923.1"/>
    </source>
</evidence>
<feature type="compositionally biased region" description="Basic and acidic residues" evidence="1">
    <location>
        <begin position="99"/>
        <end position="109"/>
    </location>
</feature>
<dbReference type="EMBL" id="FZOD01000006">
    <property type="protein sequence ID" value="SNS25923.1"/>
    <property type="molecule type" value="Genomic_DNA"/>
</dbReference>
<keyword evidence="3" id="KW-1185">Reference proteome</keyword>
<organism evidence="2 3">
    <name type="scientific">Streptosporangium subroseum</name>
    <dbReference type="NCBI Taxonomy" id="106412"/>
    <lineage>
        <taxon>Bacteria</taxon>
        <taxon>Bacillati</taxon>
        <taxon>Actinomycetota</taxon>
        <taxon>Actinomycetes</taxon>
        <taxon>Streptosporangiales</taxon>
        <taxon>Streptosporangiaceae</taxon>
        <taxon>Streptosporangium</taxon>
    </lineage>
</organism>
<gene>
    <name evidence="2" type="ORF">SAMN05216276_1006196</name>
</gene>
<dbReference type="Proteomes" id="UP000198282">
    <property type="component" value="Unassembled WGS sequence"/>
</dbReference>
<dbReference type="AlphaFoldDB" id="A0A239D2V0"/>
<dbReference type="OrthoDB" id="3245799at2"/>
<accession>A0A239D2V0</accession>
<protein>
    <submittedName>
        <fullName evidence="2">Uncharacterized protein</fullName>
    </submittedName>
</protein>
<evidence type="ECO:0000256" key="1">
    <source>
        <dbReference type="SAM" id="MobiDB-lite"/>
    </source>
</evidence>
<feature type="region of interest" description="Disordered" evidence="1">
    <location>
        <begin position="207"/>
        <end position="244"/>
    </location>
</feature>
<feature type="compositionally biased region" description="Low complexity" evidence="1">
    <location>
        <begin position="207"/>
        <end position="223"/>
    </location>
</feature>
<feature type="region of interest" description="Disordered" evidence="1">
    <location>
        <begin position="99"/>
        <end position="130"/>
    </location>
</feature>
<feature type="compositionally biased region" description="Acidic residues" evidence="1">
    <location>
        <begin position="110"/>
        <end position="119"/>
    </location>
</feature>